<organism evidence="5 6">
    <name type="scientific">Eutypa lata (strain UCR-EL1)</name>
    <name type="common">Grapevine dieback disease fungus</name>
    <name type="synonym">Eutypa armeniacae</name>
    <dbReference type="NCBI Taxonomy" id="1287681"/>
    <lineage>
        <taxon>Eukaryota</taxon>
        <taxon>Fungi</taxon>
        <taxon>Dikarya</taxon>
        <taxon>Ascomycota</taxon>
        <taxon>Pezizomycotina</taxon>
        <taxon>Sordariomycetes</taxon>
        <taxon>Xylariomycetidae</taxon>
        <taxon>Xylariales</taxon>
        <taxon>Diatrypaceae</taxon>
        <taxon>Eutypa</taxon>
    </lineage>
</organism>
<feature type="region of interest" description="Disordered" evidence="3">
    <location>
        <begin position="101"/>
        <end position="140"/>
    </location>
</feature>
<feature type="compositionally biased region" description="Basic residues" evidence="3">
    <location>
        <begin position="434"/>
        <end position="443"/>
    </location>
</feature>
<dbReference type="KEGG" id="ela:UCREL1_298"/>
<dbReference type="AlphaFoldDB" id="M7TRS8"/>
<dbReference type="OMA" id="HPENEVQ"/>
<dbReference type="GO" id="GO:0003723">
    <property type="term" value="F:RNA binding"/>
    <property type="evidence" value="ECO:0007669"/>
    <property type="project" value="UniProtKB-UniRule"/>
</dbReference>
<dbReference type="SUPFAM" id="SSF54928">
    <property type="entry name" value="RNA-binding domain, RBD"/>
    <property type="match status" value="1"/>
</dbReference>
<feature type="domain" description="RRM" evidence="4">
    <location>
        <begin position="217"/>
        <end position="282"/>
    </location>
</feature>
<sequence>MLFNESDAPHLKAWIVGRLANDSDADADVLADYVLALLRHDDTADNIRKMFDEEIPDFLREGATAFNDDVFQAVKYKSYIPGAPPAPPVVRQPPAQIRNQLHQRPDSQYQPEAPFGQNPGFPPFGPAGSRKRAYNDLDDDNDKISRGYNSLVSLFPKHPIYPDQSTRGLPFPRLDEERAAAEITIRKAIVREVAVAYMNMGQNPSTCPHLDHHQRTNIPAEHFTDADIRGYFGQFGNIDEVTMQDSRLAVIKFDTWDAANAAWSSPKVIFDNRFVKVFWYKDEMDASQGLKGKSANGTRNGASNGEVPPEENKEPDFDMDEFLRKQKEAQKAHEEKTQKRQEIEKERQALEDRQKELLARQQEERRKLQAKLAAKGPNGGSLSPTDTKTRTPSEKPSTQAEALRAQLAALEEEANSLGIDPDAQDESYSWSPRGRGRGRRVYRGRGGFPPRAAYRGNYSYRGRGGGDNEARHTAYAAYSLDLRPKTIAITGADFAVPEKEEALRQHLFGVGEFKDIHIDPATTHITFKDRKTAEQFMFGVTAAGKNQIPGIEEKLELAWSSTAPGTEQSSGNNTAAAPAGDDDGDALMASGLEDAAAAAAVAASGKEKSIDDGPGADDTAAAAAADLEDGEVDEGGDDMDYEGIF</sequence>
<evidence type="ECO:0000256" key="2">
    <source>
        <dbReference type="PROSITE-ProRule" id="PRU00176"/>
    </source>
</evidence>
<dbReference type="InterPro" id="IPR045137">
    <property type="entry name" value="RBM26/27"/>
</dbReference>
<keyword evidence="1 2" id="KW-0694">RNA-binding</keyword>
<reference evidence="6" key="1">
    <citation type="journal article" date="2013" name="Genome Announc.">
        <title>Draft genome sequence of the grapevine dieback fungus Eutypa lata UCR-EL1.</title>
        <authorList>
            <person name="Blanco-Ulate B."/>
            <person name="Rolshausen P.E."/>
            <person name="Cantu D."/>
        </authorList>
    </citation>
    <scope>NUCLEOTIDE SEQUENCE [LARGE SCALE GENOMIC DNA]</scope>
    <source>
        <strain evidence="6">UCR-EL1</strain>
    </source>
</reference>
<dbReference type="PANTHER" id="PTHR14398:SF0">
    <property type="entry name" value="ZINC FINGER PROTEIN SWM"/>
    <property type="match status" value="1"/>
</dbReference>
<dbReference type="InterPro" id="IPR012677">
    <property type="entry name" value="Nucleotide-bd_a/b_plait_sf"/>
</dbReference>
<name>M7TRS8_EUTLA</name>
<feature type="region of interest" description="Disordered" evidence="3">
    <location>
        <begin position="560"/>
        <end position="645"/>
    </location>
</feature>
<evidence type="ECO:0000256" key="1">
    <source>
        <dbReference type="ARBA" id="ARBA00022884"/>
    </source>
</evidence>
<feature type="region of interest" description="Disordered" evidence="3">
    <location>
        <begin position="362"/>
        <end position="402"/>
    </location>
</feature>
<feature type="compositionally biased region" description="Acidic residues" evidence="3">
    <location>
        <begin position="626"/>
        <end position="645"/>
    </location>
</feature>
<gene>
    <name evidence="5" type="ORF">UCREL1_298</name>
</gene>
<keyword evidence="6" id="KW-1185">Reference proteome</keyword>
<dbReference type="OrthoDB" id="443401at2759"/>
<dbReference type="STRING" id="1287681.M7TRS8"/>
<evidence type="ECO:0000256" key="3">
    <source>
        <dbReference type="SAM" id="MobiDB-lite"/>
    </source>
</evidence>
<dbReference type="PROSITE" id="PS50102">
    <property type="entry name" value="RRM"/>
    <property type="match status" value="1"/>
</dbReference>
<dbReference type="InterPro" id="IPR000504">
    <property type="entry name" value="RRM_dom"/>
</dbReference>
<dbReference type="EMBL" id="KB705407">
    <property type="protein sequence ID" value="EMR72646.1"/>
    <property type="molecule type" value="Genomic_DNA"/>
</dbReference>
<evidence type="ECO:0000259" key="4">
    <source>
        <dbReference type="PROSITE" id="PS50102"/>
    </source>
</evidence>
<dbReference type="HOGENOM" id="CLU_017928_1_0_1"/>
<dbReference type="InterPro" id="IPR002483">
    <property type="entry name" value="PWI_dom"/>
</dbReference>
<dbReference type="Gene3D" id="3.30.70.330">
    <property type="match status" value="1"/>
</dbReference>
<protein>
    <submittedName>
        <fullName evidence="5">Putative ccch zinc finger and rrm domain-containing protein</fullName>
    </submittedName>
</protein>
<proteinExistence type="predicted"/>
<dbReference type="Pfam" id="PF01480">
    <property type="entry name" value="PWI"/>
    <property type="match status" value="1"/>
</dbReference>
<dbReference type="GO" id="GO:0005634">
    <property type="term" value="C:nucleus"/>
    <property type="evidence" value="ECO:0007669"/>
    <property type="project" value="TreeGrafter"/>
</dbReference>
<evidence type="ECO:0000313" key="5">
    <source>
        <dbReference type="EMBL" id="EMR72646.1"/>
    </source>
</evidence>
<feature type="compositionally biased region" description="Polar residues" evidence="3">
    <location>
        <begin position="560"/>
        <end position="574"/>
    </location>
</feature>
<feature type="region of interest" description="Disordered" evidence="3">
    <location>
        <begin position="416"/>
        <end position="448"/>
    </location>
</feature>
<feature type="region of interest" description="Disordered" evidence="3">
    <location>
        <begin position="288"/>
        <end position="316"/>
    </location>
</feature>
<dbReference type="Proteomes" id="UP000012174">
    <property type="component" value="Unassembled WGS sequence"/>
</dbReference>
<dbReference type="PANTHER" id="PTHR14398">
    <property type="entry name" value="RNA RECOGNITION RRM/RNP DOMAIN"/>
    <property type="match status" value="1"/>
</dbReference>
<accession>M7TRS8</accession>
<dbReference type="CDD" id="cd12257">
    <property type="entry name" value="RRM1_RBM26_like"/>
    <property type="match status" value="1"/>
</dbReference>
<dbReference type="InterPro" id="IPR035979">
    <property type="entry name" value="RBD_domain_sf"/>
</dbReference>
<feature type="compositionally biased region" description="Polar residues" evidence="3">
    <location>
        <begin position="101"/>
        <end position="110"/>
    </location>
</feature>
<feature type="compositionally biased region" description="Low complexity" evidence="3">
    <location>
        <begin position="612"/>
        <end position="625"/>
    </location>
</feature>
<evidence type="ECO:0000313" key="6">
    <source>
        <dbReference type="Proteomes" id="UP000012174"/>
    </source>
</evidence>
<dbReference type="eggNOG" id="KOG2135">
    <property type="taxonomic scope" value="Eukaryota"/>
</dbReference>